<feature type="region of interest" description="Disordered" evidence="1">
    <location>
        <begin position="526"/>
        <end position="561"/>
    </location>
</feature>
<feature type="region of interest" description="Disordered" evidence="1">
    <location>
        <begin position="1200"/>
        <end position="1301"/>
    </location>
</feature>
<gene>
    <name evidence="3" type="ORF">OC842_004677</name>
</gene>
<protein>
    <submittedName>
        <fullName evidence="3">Uncharacterized protein</fullName>
    </submittedName>
</protein>
<feature type="compositionally biased region" description="Low complexity" evidence="1">
    <location>
        <begin position="715"/>
        <end position="728"/>
    </location>
</feature>
<keyword evidence="4" id="KW-1185">Reference proteome</keyword>
<name>A0AAN6GBR2_9BASI</name>
<dbReference type="Proteomes" id="UP001176521">
    <property type="component" value="Unassembled WGS sequence"/>
</dbReference>
<feature type="compositionally biased region" description="Acidic residues" evidence="1">
    <location>
        <begin position="1273"/>
        <end position="1289"/>
    </location>
</feature>
<feature type="compositionally biased region" description="Polar residues" evidence="1">
    <location>
        <begin position="749"/>
        <end position="770"/>
    </location>
</feature>
<evidence type="ECO:0000313" key="4">
    <source>
        <dbReference type="Proteomes" id="UP001176521"/>
    </source>
</evidence>
<feature type="compositionally biased region" description="Low complexity" evidence="1">
    <location>
        <begin position="863"/>
        <end position="879"/>
    </location>
</feature>
<feature type="region of interest" description="Disordered" evidence="1">
    <location>
        <begin position="232"/>
        <end position="256"/>
    </location>
</feature>
<feature type="region of interest" description="Disordered" evidence="1">
    <location>
        <begin position="713"/>
        <end position="879"/>
    </location>
</feature>
<feature type="compositionally biased region" description="Low complexity" evidence="1">
    <location>
        <begin position="391"/>
        <end position="401"/>
    </location>
</feature>
<evidence type="ECO:0000256" key="2">
    <source>
        <dbReference type="SAM" id="Phobius"/>
    </source>
</evidence>
<feature type="compositionally biased region" description="Polar residues" evidence="1">
    <location>
        <begin position="549"/>
        <end position="561"/>
    </location>
</feature>
<feature type="compositionally biased region" description="Low complexity" evidence="1">
    <location>
        <begin position="771"/>
        <end position="783"/>
    </location>
</feature>
<comment type="caution">
    <text evidence="3">The sequence shown here is derived from an EMBL/GenBank/DDBJ whole genome shotgun (WGS) entry which is preliminary data.</text>
</comment>
<feature type="transmembrane region" description="Helical" evidence="2">
    <location>
        <begin position="1159"/>
        <end position="1177"/>
    </location>
</feature>
<feature type="compositionally biased region" description="Polar residues" evidence="1">
    <location>
        <begin position="443"/>
        <end position="462"/>
    </location>
</feature>
<keyword evidence="2" id="KW-1133">Transmembrane helix</keyword>
<keyword evidence="2" id="KW-0472">Membrane</keyword>
<feature type="compositionally biased region" description="Polar residues" evidence="1">
    <location>
        <begin position="1212"/>
        <end position="1243"/>
    </location>
</feature>
<feature type="region of interest" description="Disordered" evidence="1">
    <location>
        <begin position="671"/>
        <end position="695"/>
    </location>
</feature>
<feature type="region of interest" description="Disordered" evidence="1">
    <location>
        <begin position="391"/>
        <end position="467"/>
    </location>
</feature>
<keyword evidence="2" id="KW-0812">Transmembrane</keyword>
<feature type="compositionally biased region" description="Low complexity" evidence="1">
    <location>
        <begin position="241"/>
        <end position="256"/>
    </location>
</feature>
<organism evidence="3 4">
    <name type="scientific">Tilletia horrida</name>
    <dbReference type="NCBI Taxonomy" id="155126"/>
    <lineage>
        <taxon>Eukaryota</taxon>
        <taxon>Fungi</taxon>
        <taxon>Dikarya</taxon>
        <taxon>Basidiomycota</taxon>
        <taxon>Ustilaginomycotina</taxon>
        <taxon>Exobasidiomycetes</taxon>
        <taxon>Tilletiales</taxon>
        <taxon>Tilletiaceae</taxon>
        <taxon>Tilletia</taxon>
    </lineage>
</organism>
<accession>A0AAN6GBR2</accession>
<evidence type="ECO:0000313" key="3">
    <source>
        <dbReference type="EMBL" id="KAK0528014.1"/>
    </source>
</evidence>
<sequence length="1328" mass="141215">MSKARRSSFFSPVSTRTASGAYSTATASRSELEVSRITKKSYIKIQSTSTGCYCTLFLLVGVPDTADPQTPFPLLADRHIDLREWHIHSLDAHWAAPALSESAARAAAIFKIPVSTDLALDESEPTNTAVVVSTGGNLNLIVPAGSAPVPDAMTLGGGAAAHHAEHGKRGYLITLSIEIDHIRNAPEWPLQVTIPVPRCLMNTFEFRISSSDHLSAKDSPIRIYPKLIGSTADEAQDSPPASTTHDAAEATTSATSGAGAAASSIRRCSIIYGPKVKGIFTATSYLTLVWLRGSDAAHAAVLAAYSPKLPILQPLQVTRAQLDTTWTSLSHSNEFGCDHENQARAVTFETTCTLSGLAYLGIDERSFVKFELVAQHENVVLSEVKLAASSGKTGSSKGILGVRTRPKPRARIDDEVSSDGHGLARRPASVTSRIPSLRGPASSAPQSGRSNPKNAHNRSSSLGGLLPAGMDIDTTMLDDNGDLMAVAPPKGLFNHDLSFSVDHQAFLDESAIADLSSMDRIKQMASGPTGAAAFGNAHDGPNANGADSHPTSSANEDLPQDTLNSQNCVAVLIDVDEALGVLPSRLKDTITFRLEGTAIIDNLVDSTGAATLPMIEFSAPAALTCRSRSIVSPQLQEAVDAQLAHAKKAEKERAKVESAAKEAHFRYAQMTSGDATPTNPFASGRQSNVRNLSSESIQTPIKHSMALGAELDPLATPTRQSSQRSRAAPSRDADDMTINLAREVHESSAPPQVSQPKPRSPQLDSSADSVTSTRKSSTSTRSTADLPSLASPINAPLDPNLARALRKRAASDDRSGFVGSGPNAGEPRMPSSPPQLNVPRMSYGSDESVGSMGSGQKRADWQASAGASISSSSAGANNRSAPFGAHAAVGPAAADWTVQDLSASMVGDQSMSHGTLPYTVHNALVEIVPTLRRSSTAQDPSNGSKGPVEEVRLVRKLICPTWPRAELDGRLVLVPSVTLLMRDSDEVVSVWCEHGRLKWIQLSKEEMSVLPEATKKTTTDADVVAVRVELPASLRNYSSGAGGSGRSGADQCKLEVRIASAWSVDDAARLRRGEAVEVDVPVLDCAVGTFDLHFCKPSDAWPRPTAFVDGFRTQRPTDVKAYLTQDDVHGGQPLQARLRYGPERSSVLVFHEMEVSRKLLWAAIVALLAMVIFAMLVSSPSTHRLPLPGFPGHVEALARQATTHSQHETLVPGSNGSADKGYGSNTSPFEPRPTSQQQVNSAASEADGPLAQTTTDGAQTAEPESVHRKDVFGDEDEDDGHDDDGDAAEYDDRTAAHHSLASPDQHLPALWQRMLDSLFGLFKWIRAT</sequence>
<dbReference type="EMBL" id="JAPDMQ010000288">
    <property type="protein sequence ID" value="KAK0528014.1"/>
    <property type="molecule type" value="Genomic_DNA"/>
</dbReference>
<proteinExistence type="predicted"/>
<evidence type="ECO:0000256" key="1">
    <source>
        <dbReference type="SAM" id="MobiDB-lite"/>
    </source>
</evidence>
<reference evidence="3" key="1">
    <citation type="journal article" date="2023" name="PhytoFront">
        <title>Draft Genome Resources of Seven Strains of Tilletia horrida, Causal Agent of Kernel Smut of Rice.</title>
        <authorList>
            <person name="Khanal S."/>
            <person name="Antony Babu S."/>
            <person name="Zhou X.G."/>
        </authorList>
    </citation>
    <scope>NUCLEOTIDE SEQUENCE</scope>
    <source>
        <strain evidence="3">TX3</strain>
    </source>
</reference>